<keyword evidence="3" id="KW-1185">Reference proteome</keyword>
<reference evidence="2" key="1">
    <citation type="submission" date="2023-07" db="EMBL/GenBank/DDBJ databases">
        <title>draft genome sequence of fig (Ficus carica).</title>
        <authorList>
            <person name="Takahashi T."/>
            <person name="Nishimura K."/>
        </authorList>
    </citation>
    <scope>NUCLEOTIDE SEQUENCE</scope>
</reference>
<dbReference type="Proteomes" id="UP001187192">
    <property type="component" value="Unassembled WGS sequence"/>
</dbReference>
<dbReference type="EMBL" id="BTGU01000004">
    <property type="protein sequence ID" value="GMN34471.1"/>
    <property type="molecule type" value="Genomic_DNA"/>
</dbReference>
<evidence type="ECO:0000313" key="2">
    <source>
        <dbReference type="EMBL" id="GMN34471.1"/>
    </source>
</evidence>
<gene>
    <name evidence="2" type="ORF">TIFTF001_004698</name>
</gene>
<feature type="region of interest" description="Disordered" evidence="1">
    <location>
        <begin position="15"/>
        <end position="50"/>
    </location>
</feature>
<evidence type="ECO:0000313" key="3">
    <source>
        <dbReference type="Proteomes" id="UP001187192"/>
    </source>
</evidence>
<comment type="caution">
    <text evidence="2">The sequence shown here is derived from an EMBL/GenBank/DDBJ whole genome shotgun (WGS) entry which is preliminary data.</text>
</comment>
<protein>
    <submittedName>
        <fullName evidence="2">Uncharacterized protein</fullName>
    </submittedName>
</protein>
<sequence>MEGFVTRVRKEGGTGLVGVEGGQQIWSGRGGSVHGRQPGSHRQWGRGWSF</sequence>
<organism evidence="2 3">
    <name type="scientific">Ficus carica</name>
    <name type="common">Common fig</name>
    <dbReference type="NCBI Taxonomy" id="3494"/>
    <lineage>
        <taxon>Eukaryota</taxon>
        <taxon>Viridiplantae</taxon>
        <taxon>Streptophyta</taxon>
        <taxon>Embryophyta</taxon>
        <taxon>Tracheophyta</taxon>
        <taxon>Spermatophyta</taxon>
        <taxon>Magnoliopsida</taxon>
        <taxon>eudicotyledons</taxon>
        <taxon>Gunneridae</taxon>
        <taxon>Pentapetalae</taxon>
        <taxon>rosids</taxon>
        <taxon>fabids</taxon>
        <taxon>Rosales</taxon>
        <taxon>Moraceae</taxon>
        <taxon>Ficeae</taxon>
        <taxon>Ficus</taxon>
    </lineage>
</organism>
<accession>A0AA87ZZ81</accession>
<name>A0AA87ZZ81_FICCA</name>
<evidence type="ECO:0000256" key="1">
    <source>
        <dbReference type="SAM" id="MobiDB-lite"/>
    </source>
</evidence>
<proteinExistence type="predicted"/>
<dbReference type="AlphaFoldDB" id="A0AA87ZZ81"/>